<comment type="cofactor">
    <cofactor evidence="3">
        <name>Co(2+)</name>
        <dbReference type="ChEBI" id="CHEBI:48828"/>
    </cofactor>
</comment>
<evidence type="ECO:0000256" key="7">
    <source>
        <dbReference type="ARBA" id="ARBA00012964"/>
    </source>
</evidence>
<feature type="domain" description="HD" evidence="10">
    <location>
        <begin position="57"/>
        <end position="163"/>
    </location>
</feature>
<evidence type="ECO:0000256" key="8">
    <source>
        <dbReference type="ARBA" id="ARBA00022723"/>
    </source>
</evidence>
<evidence type="ECO:0000256" key="3">
    <source>
        <dbReference type="ARBA" id="ARBA00001941"/>
    </source>
</evidence>
<dbReference type="SUPFAM" id="SSF109604">
    <property type="entry name" value="HD-domain/PDEase-like"/>
    <property type="match status" value="1"/>
</dbReference>
<keyword evidence="9" id="KW-0378">Hydrolase</keyword>
<dbReference type="EMBL" id="JBEVYD010000010">
    <property type="protein sequence ID" value="KAL3230098.1"/>
    <property type="molecule type" value="Genomic_DNA"/>
</dbReference>
<dbReference type="PANTHER" id="PTHR11845">
    <property type="entry name" value="5'-DEOXYNUCLEOTIDASE HDDC2"/>
    <property type="match status" value="1"/>
</dbReference>
<evidence type="ECO:0000256" key="4">
    <source>
        <dbReference type="ARBA" id="ARBA00004074"/>
    </source>
</evidence>
<dbReference type="InterPro" id="IPR003607">
    <property type="entry name" value="HD/PDEase_dom"/>
</dbReference>
<dbReference type="InterPro" id="IPR039356">
    <property type="entry name" value="YfbR/HDDC2"/>
</dbReference>
<evidence type="ECO:0000313" key="12">
    <source>
        <dbReference type="Proteomes" id="UP001623330"/>
    </source>
</evidence>
<evidence type="ECO:0000256" key="9">
    <source>
        <dbReference type="ARBA" id="ARBA00022801"/>
    </source>
</evidence>
<dbReference type="EC" id="3.1.3.89" evidence="7"/>
<keyword evidence="8" id="KW-0479">Metal-binding</keyword>
<evidence type="ECO:0000256" key="1">
    <source>
        <dbReference type="ARBA" id="ARBA00001638"/>
    </source>
</evidence>
<dbReference type="Pfam" id="PF13023">
    <property type="entry name" value="HD_3"/>
    <property type="match status" value="1"/>
</dbReference>
<evidence type="ECO:0000256" key="2">
    <source>
        <dbReference type="ARBA" id="ARBA00001936"/>
    </source>
</evidence>
<comment type="subunit">
    <text evidence="6">Homodimer.</text>
</comment>
<evidence type="ECO:0000259" key="10">
    <source>
        <dbReference type="PROSITE" id="PS51831"/>
    </source>
</evidence>
<keyword evidence="12" id="KW-1185">Reference proteome</keyword>
<dbReference type="Gene3D" id="1.10.3210.10">
    <property type="entry name" value="Hypothetical protein af1432"/>
    <property type="match status" value="1"/>
</dbReference>
<evidence type="ECO:0000313" key="11">
    <source>
        <dbReference type="EMBL" id="KAL3230098.1"/>
    </source>
</evidence>
<proteinExistence type="inferred from homology"/>
<comment type="cofactor">
    <cofactor evidence="2">
        <name>Mn(2+)</name>
        <dbReference type="ChEBI" id="CHEBI:29035"/>
    </cofactor>
</comment>
<dbReference type="PROSITE" id="PS51831">
    <property type="entry name" value="HD"/>
    <property type="match status" value="1"/>
</dbReference>
<evidence type="ECO:0000256" key="6">
    <source>
        <dbReference type="ARBA" id="ARBA00011738"/>
    </source>
</evidence>
<name>A0ABR4NPW3_9SACH</name>
<organism evidence="11 12">
    <name type="scientific">Nakaseomyces bracarensis</name>
    <dbReference type="NCBI Taxonomy" id="273131"/>
    <lineage>
        <taxon>Eukaryota</taxon>
        <taxon>Fungi</taxon>
        <taxon>Dikarya</taxon>
        <taxon>Ascomycota</taxon>
        <taxon>Saccharomycotina</taxon>
        <taxon>Saccharomycetes</taxon>
        <taxon>Saccharomycetales</taxon>
        <taxon>Saccharomycetaceae</taxon>
        <taxon>Nakaseomyces</taxon>
    </lineage>
</organism>
<dbReference type="PANTHER" id="PTHR11845:SF13">
    <property type="entry name" value="5'-DEOXYNUCLEOTIDASE HDDC2"/>
    <property type="match status" value="1"/>
</dbReference>
<protein>
    <recommendedName>
        <fullName evidence="7">5'-deoxynucleotidase</fullName>
        <ecNumber evidence="7">3.1.3.89</ecNumber>
    </recommendedName>
</protein>
<dbReference type="SMART" id="SM00471">
    <property type="entry name" value="HDc"/>
    <property type="match status" value="1"/>
</dbReference>
<reference evidence="11 12" key="1">
    <citation type="submission" date="2024-05" db="EMBL/GenBank/DDBJ databases">
        <title>Long read based assembly of the Candida bracarensis genome reveals expanded adhesin content.</title>
        <authorList>
            <person name="Marcet-Houben M."/>
            <person name="Ksiezopolska E."/>
            <person name="Gabaldon T."/>
        </authorList>
    </citation>
    <scope>NUCLEOTIDE SEQUENCE [LARGE SCALE GENOMIC DNA]</scope>
    <source>
        <strain evidence="11 12">CBM6</strain>
    </source>
</reference>
<comment type="similarity">
    <text evidence="5">Belongs to the HDDC2 family.</text>
</comment>
<sequence length="210" mass="24462">MSDTTWKPEDHIPEYIKANLSNGKKNYVLAILNIVQQLKIQKRTGWVNHGIESPESISDHMYRMGITSMLITNPEVNKDKCVRISLVHDLAEALVGDITPYDPMTKEEKHRREYETIKYLCKKLISPMNPVAAKEIEEDWVAYETVSSLEARYVKDIDKFEMLVQAFEYEQAHNVRLNQFWSAVSDIKTKEVTQWCSDLIEQRDSYFAAK</sequence>
<gene>
    <name evidence="11" type="ORF">RNJ44_01461</name>
</gene>
<comment type="function">
    <text evidence="4">Catalyzes the dephosphorylation of the nucleoside 5'-monophosphates deoxyadenosine monophosphate (dAMP), deoxycytidine monophosphate (dCMP), deoxyguanosine monophosphate (dGMP) and deoxythymidine monophosphate (dTMP).</text>
</comment>
<dbReference type="InterPro" id="IPR006674">
    <property type="entry name" value="HD_domain"/>
</dbReference>
<comment type="catalytic activity">
    <reaction evidence="1">
        <text>a 2'-deoxyribonucleoside 5'-phosphate + H2O = a 2'-deoxyribonucleoside + phosphate</text>
        <dbReference type="Rhea" id="RHEA:36167"/>
        <dbReference type="ChEBI" id="CHEBI:15377"/>
        <dbReference type="ChEBI" id="CHEBI:18274"/>
        <dbReference type="ChEBI" id="CHEBI:43474"/>
        <dbReference type="ChEBI" id="CHEBI:65317"/>
        <dbReference type="EC" id="3.1.3.89"/>
    </reaction>
</comment>
<comment type="caution">
    <text evidence="11">The sequence shown here is derived from an EMBL/GenBank/DDBJ whole genome shotgun (WGS) entry which is preliminary data.</text>
</comment>
<evidence type="ECO:0000256" key="5">
    <source>
        <dbReference type="ARBA" id="ARBA00009999"/>
    </source>
</evidence>
<accession>A0ABR4NPW3</accession>
<dbReference type="Proteomes" id="UP001623330">
    <property type="component" value="Unassembled WGS sequence"/>
</dbReference>